<dbReference type="InterPro" id="IPR022417">
    <property type="entry name" value="Porphobilin_deaminase_N"/>
</dbReference>
<dbReference type="PANTHER" id="PTHR11557">
    <property type="entry name" value="PORPHOBILINOGEN DEAMINASE"/>
    <property type="match status" value="1"/>
</dbReference>
<evidence type="ECO:0000256" key="1">
    <source>
        <dbReference type="ARBA" id="ARBA00002869"/>
    </source>
</evidence>
<name>A0A0H2MVL0_9PROT</name>
<evidence type="ECO:0000256" key="4">
    <source>
        <dbReference type="ARBA" id="ARBA00011245"/>
    </source>
</evidence>
<dbReference type="GO" id="GO:0004418">
    <property type="term" value="F:hydroxymethylbilane synthase activity"/>
    <property type="evidence" value="ECO:0007669"/>
    <property type="project" value="UniProtKB-UniRule"/>
</dbReference>
<dbReference type="SUPFAM" id="SSF53850">
    <property type="entry name" value="Periplasmic binding protein-like II"/>
    <property type="match status" value="1"/>
</dbReference>
<proteinExistence type="inferred from homology"/>
<dbReference type="InterPro" id="IPR022418">
    <property type="entry name" value="Porphobilinogen_deaminase_C"/>
</dbReference>
<comment type="catalytic activity">
    <reaction evidence="7 8">
        <text>4 porphobilinogen + H2O = hydroxymethylbilane + 4 NH4(+)</text>
        <dbReference type="Rhea" id="RHEA:13185"/>
        <dbReference type="ChEBI" id="CHEBI:15377"/>
        <dbReference type="ChEBI" id="CHEBI:28938"/>
        <dbReference type="ChEBI" id="CHEBI:57845"/>
        <dbReference type="ChEBI" id="CHEBI:58126"/>
        <dbReference type="EC" id="2.5.1.61"/>
    </reaction>
</comment>
<dbReference type="Pfam" id="PF01379">
    <property type="entry name" value="Porphobil_deam"/>
    <property type="match status" value="1"/>
</dbReference>
<comment type="subunit">
    <text evidence="4 8">Monomer.</text>
</comment>
<dbReference type="HAMAP" id="MF_00260">
    <property type="entry name" value="Porphobil_deam"/>
    <property type="match status" value="1"/>
</dbReference>
<dbReference type="Proteomes" id="UP000035444">
    <property type="component" value="Unassembled WGS sequence"/>
</dbReference>
<dbReference type="FunFam" id="3.40.190.10:FF:000004">
    <property type="entry name" value="Porphobilinogen deaminase"/>
    <property type="match status" value="1"/>
</dbReference>
<feature type="domain" description="Porphobilinogen deaminase N-terminal" evidence="9">
    <location>
        <begin position="7"/>
        <end position="218"/>
    </location>
</feature>
<dbReference type="NCBIfam" id="TIGR00212">
    <property type="entry name" value="hemC"/>
    <property type="match status" value="1"/>
</dbReference>
<sequence length="316" mass="34530">MTDNPILRLGTRGSPLALAQAFEVKRLLQETHSDLRDEESVEIVVIKTTGDMIQDRALSAIGGKGLFTKEIEDGLQDGSIDIAVHSMKDVPTWLPDGLEISTVLEREDPRDALFSSKANSLAELPKGAVVGSASLRRQAQIKAKRPDLEVITFRGSVQTRLRKLEEGQVDATLLAVAGLNRLKQSDLITAALSIEEMLPAPAQGAVGLEVRTGDDRIRRYVDAIHHEPTMQRITAERACLAELDGSCRTPIAALAEIEGDELYLRTMLAATDGSEIFTTERRGPISSAEEMGRSAGRELKEQAGEEFFKTLEEQQS</sequence>
<evidence type="ECO:0000256" key="6">
    <source>
        <dbReference type="ARBA" id="ARBA00023244"/>
    </source>
</evidence>
<dbReference type="PATRIC" id="fig|1489064.4.peg.3219"/>
<feature type="modified residue" description="S-(dipyrrolylmethanemethyl)cysteine" evidence="8">
    <location>
        <position position="247"/>
    </location>
</feature>
<dbReference type="OrthoDB" id="9810298at2"/>
<evidence type="ECO:0000256" key="7">
    <source>
        <dbReference type="ARBA" id="ARBA00048169"/>
    </source>
</evidence>
<evidence type="ECO:0000256" key="3">
    <source>
        <dbReference type="ARBA" id="ARBA00005638"/>
    </source>
</evidence>
<evidence type="ECO:0000256" key="2">
    <source>
        <dbReference type="ARBA" id="ARBA00004735"/>
    </source>
</evidence>
<dbReference type="PRINTS" id="PR00151">
    <property type="entry name" value="PORPHBDMNASE"/>
</dbReference>
<dbReference type="STRING" id="1489064.WH96_09665"/>
<dbReference type="SUPFAM" id="SSF54782">
    <property type="entry name" value="Porphobilinogen deaminase (hydroxymethylbilane synthase), C-terminal domain"/>
    <property type="match status" value="1"/>
</dbReference>
<comment type="similarity">
    <text evidence="3 8">Belongs to the HMBS family.</text>
</comment>
<comment type="cofactor">
    <cofactor evidence="8">
        <name>dipyrromethane</name>
        <dbReference type="ChEBI" id="CHEBI:60342"/>
    </cofactor>
    <text evidence="8">Binds 1 dipyrromethane group covalently.</text>
</comment>
<keyword evidence="5 8" id="KW-0808">Transferase</keyword>
<dbReference type="InterPro" id="IPR036803">
    <property type="entry name" value="Porphobilinogen_deaminase_C_sf"/>
</dbReference>
<protein>
    <recommendedName>
        <fullName evidence="8">Porphobilinogen deaminase</fullName>
        <shortName evidence="8">PBG</shortName>
        <ecNumber evidence="8">2.5.1.61</ecNumber>
    </recommendedName>
    <alternativeName>
        <fullName evidence="8">Hydroxymethylbilane synthase</fullName>
        <shortName evidence="8">HMBS</shortName>
    </alternativeName>
    <alternativeName>
        <fullName evidence="8">Pre-uroporphyrinogen synthase</fullName>
    </alternativeName>
</protein>
<evidence type="ECO:0000259" key="10">
    <source>
        <dbReference type="Pfam" id="PF03900"/>
    </source>
</evidence>
<dbReference type="Gene3D" id="3.40.190.10">
    <property type="entry name" value="Periplasmic binding protein-like II"/>
    <property type="match status" value="2"/>
</dbReference>
<evidence type="ECO:0000256" key="5">
    <source>
        <dbReference type="ARBA" id="ARBA00022679"/>
    </source>
</evidence>
<dbReference type="EC" id="2.5.1.61" evidence="8"/>
<dbReference type="RefSeq" id="WP_047763959.1">
    <property type="nucleotide sequence ID" value="NZ_LAQL01000006.1"/>
</dbReference>
<dbReference type="FunFam" id="3.40.190.10:FF:000005">
    <property type="entry name" value="Porphobilinogen deaminase"/>
    <property type="match status" value="1"/>
</dbReference>
<comment type="function">
    <text evidence="1 8">Tetrapolymerization of the monopyrrole PBG into the hydroxymethylbilane pre-uroporphyrinogen in several discrete steps.</text>
</comment>
<keyword evidence="12" id="KW-1185">Reference proteome</keyword>
<dbReference type="GO" id="GO:0006782">
    <property type="term" value="P:protoporphyrinogen IX biosynthetic process"/>
    <property type="evidence" value="ECO:0007669"/>
    <property type="project" value="UniProtKB-UniRule"/>
</dbReference>
<evidence type="ECO:0000259" key="9">
    <source>
        <dbReference type="Pfam" id="PF01379"/>
    </source>
</evidence>
<dbReference type="Pfam" id="PF03900">
    <property type="entry name" value="Porphobil_deamC"/>
    <property type="match status" value="1"/>
</dbReference>
<feature type="domain" description="Porphobilinogen deaminase C-terminal" evidence="10">
    <location>
        <begin position="231"/>
        <end position="300"/>
    </location>
</feature>
<dbReference type="UniPathway" id="UPA00251">
    <property type="reaction ID" value="UER00319"/>
</dbReference>
<gene>
    <name evidence="8" type="primary">hemC</name>
    <name evidence="11" type="ORF">WH96_09665</name>
</gene>
<dbReference type="PANTHER" id="PTHR11557:SF0">
    <property type="entry name" value="PORPHOBILINOGEN DEAMINASE"/>
    <property type="match status" value="1"/>
</dbReference>
<evidence type="ECO:0000256" key="8">
    <source>
        <dbReference type="HAMAP-Rule" id="MF_00260"/>
    </source>
</evidence>
<keyword evidence="6 8" id="KW-0627">Porphyrin biosynthesis</keyword>
<dbReference type="GO" id="GO:0005737">
    <property type="term" value="C:cytoplasm"/>
    <property type="evidence" value="ECO:0007669"/>
    <property type="project" value="UniProtKB-UniRule"/>
</dbReference>
<comment type="pathway">
    <text evidence="2">Porphyrin-containing compound metabolism; protoporphyrin-IX biosynthesis; coproporphyrinogen-III from 5-aminolevulinate: step 2/4.</text>
</comment>
<dbReference type="PIRSF" id="PIRSF001438">
    <property type="entry name" value="4pyrrol_synth_OHMeBilane_synth"/>
    <property type="match status" value="1"/>
</dbReference>
<accession>A0A0H2MVL0</accession>
<dbReference type="EMBL" id="LAQL01000006">
    <property type="protein sequence ID" value="KLN60745.1"/>
    <property type="molecule type" value="Genomic_DNA"/>
</dbReference>
<comment type="caution">
    <text evidence="11">The sequence shown here is derived from an EMBL/GenBank/DDBJ whole genome shotgun (WGS) entry which is preliminary data.</text>
</comment>
<evidence type="ECO:0000313" key="11">
    <source>
        <dbReference type="EMBL" id="KLN60745.1"/>
    </source>
</evidence>
<evidence type="ECO:0000313" key="12">
    <source>
        <dbReference type="Proteomes" id="UP000035444"/>
    </source>
</evidence>
<reference evidence="11 12" key="1">
    <citation type="submission" date="2015-03" db="EMBL/GenBank/DDBJ databases">
        <title>Genome Sequence of Kiloniella spongiae MEBiC09566, isolated from a marine sponge.</title>
        <authorList>
            <person name="Shao Z."/>
            <person name="Wang L."/>
            <person name="Li X."/>
        </authorList>
    </citation>
    <scope>NUCLEOTIDE SEQUENCE [LARGE SCALE GENOMIC DNA]</scope>
    <source>
        <strain evidence="11 12">MEBiC09566</strain>
    </source>
</reference>
<dbReference type="AlphaFoldDB" id="A0A0H2MVL0"/>
<organism evidence="11 12">
    <name type="scientific">Kiloniella spongiae</name>
    <dbReference type="NCBI Taxonomy" id="1489064"/>
    <lineage>
        <taxon>Bacteria</taxon>
        <taxon>Pseudomonadati</taxon>
        <taxon>Pseudomonadota</taxon>
        <taxon>Alphaproteobacteria</taxon>
        <taxon>Rhodospirillales</taxon>
        <taxon>Kiloniellaceae</taxon>
        <taxon>Kiloniella</taxon>
    </lineage>
</organism>
<comment type="miscellaneous">
    <text evidence="8">The porphobilinogen subunits are added to the dipyrromethane group.</text>
</comment>
<dbReference type="Gene3D" id="3.30.160.40">
    <property type="entry name" value="Porphobilinogen deaminase, C-terminal domain"/>
    <property type="match status" value="1"/>
</dbReference>
<dbReference type="InterPro" id="IPR000860">
    <property type="entry name" value="HemC"/>
</dbReference>